<dbReference type="GO" id="GO:0016301">
    <property type="term" value="F:kinase activity"/>
    <property type="evidence" value="ECO:0007669"/>
    <property type="project" value="UniProtKB-KW"/>
</dbReference>
<keyword evidence="3" id="KW-0418">Kinase</keyword>
<dbReference type="GO" id="GO:0005737">
    <property type="term" value="C:cytoplasm"/>
    <property type="evidence" value="ECO:0007669"/>
    <property type="project" value="TreeGrafter"/>
</dbReference>
<dbReference type="GO" id="GO:0004781">
    <property type="term" value="F:sulfate adenylyltransferase (ATP) activity"/>
    <property type="evidence" value="ECO:0007669"/>
    <property type="project" value="TreeGrafter"/>
</dbReference>
<dbReference type="InterPro" id="IPR059117">
    <property type="entry name" value="APS_kinase_dom"/>
</dbReference>
<dbReference type="GO" id="GO:0010134">
    <property type="term" value="P:sulfate assimilation via adenylyl sulfate reduction"/>
    <property type="evidence" value="ECO:0007669"/>
    <property type="project" value="TreeGrafter"/>
</dbReference>
<gene>
    <name evidence="3" type="ORF">SAMN04488503_0111</name>
</gene>
<dbReference type="EMBL" id="FZOC01000011">
    <property type="protein sequence ID" value="SNS27260.1"/>
    <property type="molecule type" value="Genomic_DNA"/>
</dbReference>
<dbReference type="Pfam" id="PF01583">
    <property type="entry name" value="APS_kinase"/>
    <property type="match status" value="1"/>
</dbReference>
<accession>A0A239D4J3</accession>
<dbReference type="OrthoDB" id="9804504at2"/>
<keyword evidence="1" id="KW-0808">Transferase</keyword>
<dbReference type="SUPFAM" id="SSF52540">
    <property type="entry name" value="P-loop containing nucleoside triphosphate hydrolases"/>
    <property type="match status" value="1"/>
</dbReference>
<feature type="domain" description="APS kinase" evidence="2">
    <location>
        <begin position="9"/>
        <end position="122"/>
    </location>
</feature>
<dbReference type="Gene3D" id="3.40.50.300">
    <property type="entry name" value="P-loop containing nucleotide triphosphate hydrolases"/>
    <property type="match status" value="1"/>
</dbReference>
<dbReference type="InterPro" id="IPR027417">
    <property type="entry name" value="P-loop_NTPase"/>
</dbReference>
<evidence type="ECO:0000313" key="4">
    <source>
        <dbReference type="Proteomes" id="UP000198324"/>
    </source>
</evidence>
<evidence type="ECO:0000256" key="1">
    <source>
        <dbReference type="ARBA" id="ARBA00022679"/>
    </source>
</evidence>
<dbReference type="GO" id="GO:0019379">
    <property type="term" value="P:sulfate assimilation, phosphoadenylyl sulfate reduction by phosphoadenylyl-sulfate reductase (thioredoxin)"/>
    <property type="evidence" value="ECO:0007669"/>
    <property type="project" value="TreeGrafter"/>
</dbReference>
<proteinExistence type="predicted"/>
<organism evidence="3 4">
    <name type="scientific">Humidesulfovibrio mexicanus</name>
    <dbReference type="NCBI Taxonomy" id="147047"/>
    <lineage>
        <taxon>Bacteria</taxon>
        <taxon>Pseudomonadati</taxon>
        <taxon>Thermodesulfobacteriota</taxon>
        <taxon>Desulfovibrionia</taxon>
        <taxon>Desulfovibrionales</taxon>
        <taxon>Desulfovibrionaceae</taxon>
        <taxon>Humidesulfovibrio</taxon>
    </lineage>
</organism>
<dbReference type="PANTHER" id="PTHR42700:SF1">
    <property type="entry name" value="SULFATE ADENYLYLTRANSFERASE"/>
    <property type="match status" value="1"/>
</dbReference>
<evidence type="ECO:0000259" key="2">
    <source>
        <dbReference type="Pfam" id="PF01583"/>
    </source>
</evidence>
<dbReference type="Proteomes" id="UP000198324">
    <property type="component" value="Unassembled WGS sequence"/>
</dbReference>
<sequence>MSASADSPGWALWFTGLPGCGKSTIARAVCEELSRRGVEPALLMMDERRRAYFPQPAYTAEERAKAYELFAREAADLVVQGRGVILDATAYRLAMRQEARAVIPRMAEVLVRCPLPEAMRREAVRSSQQSIGGHRGAYVMPGMYQKALMRKRTGQPVPGLGQVVGVDVPYEENPEAECVLDALRPVEENARAVLEFLDAWLPGLPPEKGDAA</sequence>
<protein>
    <submittedName>
        <fullName evidence="3">Adenylylsulfate kinase</fullName>
    </submittedName>
</protein>
<dbReference type="AlphaFoldDB" id="A0A239D4J3"/>
<reference evidence="3 4" key="1">
    <citation type="submission" date="2017-06" db="EMBL/GenBank/DDBJ databases">
        <authorList>
            <person name="Kim H.J."/>
            <person name="Triplett B.A."/>
        </authorList>
    </citation>
    <scope>NUCLEOTIDE SEQUENCE [LARGE SCALE GENOMIC DNA]</scope>
    <source>
        <strain evidence="3 4">DSM 13116</strain>
    </source>
</reference>
<evidence type="ECO:0000313" key="3">
    <source>
        <dbReference type="EMBL" id="SNS27260.1"/>
    </source>
</evidence>
<dbReference type="InterPro" id="IPR050512">
    <property type="entry name" value="Sulf_AdTrans/APS_kinase"/>
</dbReference>
<name>A0A239D4J3_9BACT</name>
<keyword evidence="4" id="KW-1185">Reference proteome</keyword>
<dbReference type="RefSeq" id="WP_089275606.1">
    <property type="nucleotide sequence ID" value="NZ_FZOC01000011.1"/>
</dbReference>
<dbReference type="PANTHER" id="PTHR42700">
    <property type="entry name" value="SULFATE ADENYLYLTRANSFERASE"/>
    <property type="match status" value="1"/>
</dbReference>